<dbReference type="InterPro" id="IPR036291">
    <property type="entry name" value="NAD(P)-bd_dom_sf"/>
</dbReference>
<evidence type="ECO:0000256" key="2">
    <source>
        <dbReference type="ARBA" id="ARBA00023002"/>
    </source>
</evidence>
<dbReference type="Proteomes" id="UP000799302">
    <property type="component" value="Unassembled WGS sequence"/>
</dbReference>
<reference evidence="4" key="1">
    <citation type="journal article" date="2020" name="Stud. Mycol.">
        <title>101 Dothideomycetes genomes: a test case for predicting lifestyles and emergence of pathogens.</title>
        <authorList>
            <person name="Haridas S."/>
            <person name="Albert R."/>
            <person name="Binder M."/>
            <person name="Bloem J."/>
            <person name="Labutti K."/>
            <person name="Salamov A."/>
            <person name="Andreopoulos B."/>
            <person name="Baker S."/>
            <person name="Barry K."/>
            <person name="Bills G."/>
            <person name="Bluhm B."/>
            <person name="Cannon C."/>
            <person name="Castanera R."/>
            <person name="Culley D."/>
            <person name="Daum C."/>
            <person name="Ezra D."/>
            <person name="Gonzalez J."/>
            <person name="Henrissat B."/>
            <person name="Kuo A."/>
            <person name="Liang C."/>
            <person name="Lipzen A."/>
            <person name="Lutzoni F."/>
            <person name="Magnuson J."/>
            <person name="Mondo S."/>
            <person name="Nolan M."/>
            <person name="Ohm R."/>
            <person name="Pangilinan J."/>
            <person name="Park H.-J."/>
            <person name="Ramirez L."/>
            <person name="Alfaro M."/>
            <person name="Sun H."/>
            <person name="Tritt A."/>
            <person name="Yoshinaga Y."/>
            <person name="Zwiers L.-H."/>
            <person name="Turgeon B."/>
            <person name="Goodwin S."/>
            <person name="Spatafora J."/>
            <person name="Crous P."/>
            <person name="Grigoriev I."/>
        </authorList>
    </citation>
    <scope>NUCLEOTIDE SEQUENCE</scope>
    <source>
        <strain evidence="4">CBS 115976</strain>
    </source>
</reference>
<dbReference type="PANTHER" id="PTHR45024">
    <property type="entry name" value="DEHYDROGENASES, SHORT CHAIN"/>
    <property type="match status" value="1"/>
</dbReference>
<keyword evidence="5" id="KW-1185">Reference proteome</keyword>
<organism evidence="4 5">
    <name type="scientific">Microthyrium microscopicum</name>
    <dbReference type="NCBI Taxonomy" id="703497"/>
    <lineage>
        <taxon>Eukaryota</taxon>
        <taxon>Fungi</taxon>
        <taxon>Dikarya</taxon>
        <taxon>Ascomycota</taxon>
        <taxon>Pezizomycotina</taxon>
        <taxon>Dothideomycetes</taxon>
        <taxon>Dothideomycetes incertae sedis</taxon>
        <taxon>Microthyriales</taxon>
        <taxon>Microthyriaceae</taxon>
        <taxon>Microthyrium</taxon>
    </lineage>
</organism>
<name>A0A6A6UPC6_9PEZI</name>
<gene>
    <name evidence="4" type="ORF">BT63DRAFT_437273</name>
</gene>
<evidence type="ECO:0000313" key="4">
    <source>
        <dbReference type="EMBL" id="KAF2673620.1"/>
    </source>
</evidence>
<dbReference type="AlphaFoldDB" id="A0A6A6UPC6"/>
<dbReference type="GO" id="GO:0016491">
    <property type="term" value="F:oxidoreductase activity"/>
    <property type="evidence" value="ECO:0007669"/>
    <property type="project" value="UniProtKB-KW"/>
</dbReference>
<dbReference type="CDD" id="cd05233">
    <property type="entry name" value="SDR_c"/>
    <property type="match status" value="1"/>
</dbReference>
<dbReference type="PANTHER" id="PTHR45024:SF2">
    <property type="entry name" value="SCP2 DOMAIN-CONTAINING PROTEIN"/>
    <property type="match status" value="1"/>
</dbReference>
<dbReference type="InterPro" id="IPR051687">
    <property type="entry name" value="Peroxisomal_Beta-Oxidation"/>
</dbReference>
<feature type="region of interest" description="Disordered" evidence="3">
    <location>
        <begin position="1"/>
        <end position="23"/>
    </location>
</feature>
<comment type="similarity">
    <text evidence="1">Belongs to the short-chain dehydrogenases/reductases (SDR) family.</text>
</comment>
<protein>
    <submittedName>
        <fullName evidence="4">NAD(P)-binding protein</fullName>
    </submittedName>
</protein>
<dbReference type="Gene3D" id="3.40.50.720">
    <property type="entry name" value="NAD(P)-binding Rossmann-like Domain"/>
    <property type="match status" value="1"/>
</dbReference>
<evidence type="ECO:0000256" key="3">
    <source>
        <dbReference type="SAM" id="MobiDB-lite"/>
    </source>
</evidence>
<accession>A0A6A6UPC6</accession>
<dbReference type="InterPro" id="IPR002347">
    <property type="entry name" value="SDR_fam"/>
</dbReference>
<evidence type="ECO:0000256" key="1">
    <source>
        <dbReference type="ARBA" id="ARBA00006484"/>
    </source>
</evidence>
<evidence type="ECO:0000313" key="5">
    <source>
        <dbReference type="Proteomes" id="UP000799302"/>
    </source>
</evidence>
<proteinExistence type="inferred from homology"/>
<dbReference type="PRINTS" id="PR00081">
    <property type="entry name" value="GDHRDH"/>
</dbReference>
<sequence length="328" mass="35324">MSGSGYTISEHRPDASETPRLANPDAFKGQTVIVTGGTGKIGLQICRSLAASGANVVVSDIRADPVHLLVKELTAEGYSALAVPLSAVEGKKIVEQTLQKYGSLHAIVQPIIAPFQFIPFEKMPAEEFRNTFESDVMGPIAVMQAAWPHFQKQKYGRIVNFTSGAIFGMELASTYPTTKGALLGLNKTLAEEGAPYNITVNCISPVGLYMEKQAKGVQDMLAKANGPFLKASVPVANVPMVLALAHKNNKASGEIFYTAAYGVFRHSMGMTTGLTDCTTVEKCLEKVPGIMDRGFRQIMEPFSAHALGEYQAAYFLGTEKDFKAPSHL</sequence>
<dbReference type="Pfam" id="PF00106">
    <property type="entry name" value="adh_short"/>
    <property type="match status" value="1"/>
</dbReference>
<dbReference type="OrthoDB" id="3592703at2759"/>
<dbReference type="SUPFAM" id="SSF51735">
    <property type="entry name" value="NAD(P)-binding Rossmann-fold domains"/>
    <property type="match status" value="1"/>
</dbReference>
<keyword evidence="2" id="KW-0560">Oxidoreductase</keyword>
<dbReference type="EMBL" id="MU004231">
    <property type="protein sequence ID" value="KAF2673620.1"/>
    <property type="molecule type" value="Genomic_DNA"/>
</dbReference>